<dbReference type="GeneID" id="19206151"/>
<gene>
    <name evidence="2" type="ORF">CONPUDRAFT_169113</name>
</gene>
<feature type="compositionally biased region" description="Basic and acidic residues" evidence="1">
    <location>
        <begin position="390"/>
        <end position="402"/>
    </location>
</feature>
<feature type="region of interest" description="Disordered" evidence="1">
    <location>
        <begin position="1"/>
        <end position="22"/>
    </location>
</feature>
<reference evidence="3" key="1">
    <citation type="journal article" date="2012" name="Science">
        <title>The Paleozoic origin of enzymatic lignin decomposition reconstructed from 31 fungal genomes.</title>
        <authorList>
            <person name="Floudas D."/>
            <person name="Binder M."/>
            <person name="Riley R."/>
            <person name="Barry K."/>
            <person name="Blanchette R.A."/>
            <person name="Henrissat B."/>
            <person name="Martinez A.T."/>
            <person name="Otillar R."/>
            <person name="Spatafora J.W."/>
            <person name="Yadav J.S."/>
            <person name="Aerts A."/>
            <person name="Benoit I."/>
            <person name="Boyd A."/>
            <person name="Carlson A."/>
            <person name="Copeland A."/>
            <person name="Coutinho P.M."/>
            <person name="de Vries R.P."/>
            <person name="Ferreira P."/>
            <person name="Findley K."/>
            <person name="Foster B."/>
            <person name="Gaskell J."/>
            <person name="Glotzer D."/>
            <person name="Gorecki P."/>
            <person name="Heitman J."/>
            <person name="Hesse C."/>
            <person name="Hori C."/>
            <person name="Igarashi K."/>
            <person name="Jurgens J.A."/>
            <person name="Kallen N."/>
            <person name="Kersten P."/>
            <person name="Kohler A."/>
            <person name="Kuees U."/>
            <person name="Kumar T.K.A."/>
            <person name="Kuo A."/>
            <person name="LaButti K."/>
            <person name="Larrondo L.F."/>
            <person name="Lindquist E."/>
            <person name="Ling A."/>
            <person name="Lombard V."/>
            <person name="Lucas S."/>
            <person name="Lundell T."/>
            <person name="Martin R."/>
            <person name="McLaughlin D.J."/>
            <person name="Morgenstern I."/>
            <person name="Morin E."/>
            <person name="Murat C."/>
            <person name="Nagy L.G."/>
            <person name="Nolan M."/>
            <person name="Ohm R.A."/>
            <person name="Patyshakuliyeva A."/>
            <person name="Rokas A."/>
            <person name="Ruiz-Duenas F.J."/>
            <person name="Sabat G."/>
            <person name="Salamov A."/>
            <person name="Samejima M."/>
            <person name="Schmutz J."/>
            <person name="Slot J.C."/>
            <person name="St John F."/>
            <person name="Stenlid J."/>
            <person name="Sun H."/>
            <person name="Sun S."/>
            <person name="Syed K."/>
            <person name="Tsang A."/>
            <person name="Wiebenga A."/>
            <person name="Young D."/>
            <person name="Pisabarro A."/>
            <person name="Eastwood D.C."/>
            <person name="Martin F."/>
            <person name="Cullen D."/>
            <person name="Grigoriev I.V."/>
            <person name="Hibbett D.S."/>
        </authorList>
    </citation>
    <scope>NUCLEOTIDE SEQUENCE [LARGE SCALE GENOMIC DNA]</scope>
    <source>
        <strain evidence="3">RWD-64-598 SS2</strain>
    </source>
</reference>
<keyword evidence="3" id="KW-1185">Reference proteome</keyword>
<evidence type="ECO:0000256" key="1">
    <source>
        <dbReference type="SAM" id="MobiDB-lite"/>
    </source>
</evidence>
<sequence>MHSPDPGRNFGTKGDIEDSPPLRATSFASLLGSMQNIFQPAIRSLAFKRTDELFAREQDASLEHDRSSLRDAMAKAEATVTEQGTRLRSISTDMATVKTDALSLRDGSGTRGLTDVDDPFRGSSIPRSPLLGESTRPRLSLGSFDETVVSSTAYDDSVMGSCMSPSSDGSATSVPSFCITSPAYPEPTPTRRRVSSLSAKRSLFSINEDLLRNMVESIVDERFSEHEKGFRQRQQVRRDEMYADVVGWAIKLESEQRKIVDRVASEVEEARKQVSELAASVRQNVSGDRGDTPPPCSVIYSMSLTPSESTATVKSRDHLGDAGHIPAKGRRKTEIGAKVIKPTTANPVRLRATNKGGAHGGKPLLKPSAPRTKPAIKTSIHPAQSHNAKLRKETNLRPKVQEQNDSIAKASDANPANHGCLSQTRIPEPSKGVPSATCSAHRRRPGSQELSCMFLR</sequence>
<accession>A0A5M3MB37</accession>
<feature type="region of interest" description="Disordered" evidence="1">
    <location>
        <begin position="350"/>
        <end position="456"/>
    </location>
</feature>
<evidence type="ECO:0000313" key="2">
    <source>
        <dbReference type="EMBL" id="EIW75861.1"/>
    </source>
</evidence>
<feature type="region of interest" description="Disordered" evidence="1">
    <location>
        <begin position="106"/>
        <end position="137"/>
    </location>
</feature>
<dbReference type="AlphaFoldDB" id="A0A5M3MB37"/>
<organism evidence="2 3">
    <name type="scientific">Coniophora puteana (strain RWD-64-598)</name>
    <name type="common">Brown rot fungus</name>
    <dbReference type="NCBI Taxonomy" id="741705"/>
    <lineage>
        <taxon>Eukaryota</taxon>
        <taxon>Fungi</taxon>
        <taxon>Dikarya</taxon>
        <taxon>Basidiomycota</taxon>
        <taxon>Agaricomycotina</taxon>
        <taxon>Agaricomycetes</taxon>
        <taxon>Agaricomycetidae</taxon>
        <taxon>Boletales</taxon>
        <taxon>Coniophorineae</taxon>
        <taxon>Coniophoraceae</taxon>
        <taxon>Coniophora</taxon>
    </lineage>
</organism>
<dbReference type="RefSeq" id="XP_007773867.1">
    <property type="nucleotide sequence ID" value="XM_007775677.1"/>
</dbReference>
<protein>
    <submittedName>
        <fullName evidence="2">Uncharacterized protein</fullName>
    </submittedName>
</protein>
<comment type="caution">
    <text evidence="2">The sequence shown here is derived from an EMBL/GenBank/DDBJ whole genome shotgun (WGS) entry which is preliminary data.</text>
</comment>
<proteinExistence type="predicted"/>
<name>A0A5M3MB37_CONPW</name>
<dbReference type="KEGG" id="cput:CONPUDRAFT_169113"/>
<feature type="region of interest" description="Disordered" evidence="1">
    <location>
        <begin position="311"/>
        <end position="330"/>
    </location>
</feature>
<dbReference type="Proteomes" id="UP000053558">
    <property type="component" value="Unassembled WGS sequence"/>
</dbReference>
<dbReference type="EMBL" id="JH711587">
    <property type="protein sequence ID" value="EIW75861.1"/>
    <property type="molecule type" value="Genomic_DNA"/>
</dbReference>
<evidence type="ECO:0000313" key="3">
    <source>
        <dbReference type="Proteomes" id="UP000053558"/>
    </source>
</evidence>